<dbReference type="Pfam" id="PF02574">
    <property type="entry name" value="S-methyl_trans"/>
    <property type="match status" value="1"/>
</dbReference>
<organism evidence="7 8">
    <name type="scientific">Companilactobacillus keshanensis</name>
    <dbReference type="NCBI Taxonomy" id="2486003"/>
    <lineage>
        <taxon>Bacteria</taxon>
        <taxon>Bacillati</taxon>
        <taxon>Bacillota</taxon>
        <taxon>Bacilli</taxon>
        <taxon>Lactobacillales</taxon>
        <taxon>Lactobacillaceae</taxon>
        <taxon>Companilactobacillus</taxon>
    </lineage>
</organism>
<evidence type="ECO:0000256" key="2">
    <source>
        <dbReference type="ARBA" id="ARBA00022679"/>
    </source>
</evidence>
<feature type="binding site" evidence="5">
    <location>
        <position position="288"/>
    </location>
    <ligand>
        <name>Zn(2+)</name>
        <dbReference type="ChEBI" id="CHEBI:29105"/>
    </ligand>
</feature>
<name>A0ABW4BVF9_9LACO</name>
<evidence type="ECO:0000256" key="3">
    <source>
        <dbReference type="ARBA" id="ARBA00022723"/>
    </source>
</evidence>
<keyword evidence="3 5" id="KW-0479">Metal-binding</keyword>
<dbReference type="GO" id="GO:0008168">
    <property type="term" value="F:methyltransferase activity"/>
    <property type="evidence" value="ECO:0007669"/>
    <property type="project" value="UniProtKB-KW"/>
</dbReference>
<evidence type="ECO:0000256" key="4">
    <source>
        <dbReference type="ARBA" id="ARBA00022833"/>
    </source>
</evidence>
<accession>A0ABW4BVF9</accession>
<feature type="binding site" evidence="5">
    <location>
        <position position="223"/>
    </location>
    <ligand>
        <name>Zn(2+)</name>
        <dbReference type="ChEBI" id="CHEBI:29105"/>
    </ligand>
</feature>
<comment type="caution">
    <text evidence="7">The sequence shown here is derived from an EMBL/GenBank/DDBJ whole genome shotgun (WGS) entry which is preliminary data.</text>
</comment>
<evidence type="ECO:0000313" key="8">
    <source>
        <dbReference type="Proteomes" id="UP001597251"/>
    </source>
</evidence>
<dbReference type="RefSeq" id="WP_125677152.1">
    <property type="nucleotide sequence ID" value="NZ_JBHTOI010000042.1"/>
</dbReference>
<dbReference type="Gene3D" id="3.20.20.330">
    <property type="entry name" value="Homocysteine-binding-like domain"/>
    <property type="match status" value="1"/>
</dbReference>
<dbReference type="NCBIfam" id="NF007020">
    <property type="entry name" value="PRK09485.1"/>
    <property type="match status" value="1"/>
</dbReference>
<evidence type="ECO:0000313" key="7">
    <source>
        <dbReference type="EMBL" id="MFD1418547.1"/>
    </source>
</evidence>
<dbReference type="EMBL" id="JBHTOI010000042">
    <property type="protein sequence ID" value="MFD1418547.1"/>
    <property type="molecule type" value="Genomic_DNA"/>
</dbReference>
<dbReference type="SUPFAM" id="SSF82282">
    <property type="entry name" value="Homocysteine S-methyltransferase"/>
    <property type="match status" value="1"/>
</dbReference>
<gene>
    <name evidence="7" type="primary">mmuM</name>
    <name evidence="7" type="ORF">ACFQ42_07330</name>
</gene>
<proteinExistence type="predicted"/>
<reference evidence="8" key="1">
    <citation type="journal article" date="2019" name="Int. J. Syst. Evol. Microbiol.">
        <title>The Global Catalogue of Microorganisms (GCM) 10K type strain sequencing project: providing services to taxonomists for standard genome sequencing and annotation.</title>
        <authorList>
            <consortium name="The Broad Institute Genomics Platform"/>
            <consortium name="The Broad Institute Genome Sequencing Center for Infectious Disease"/>
            <person name="Wu L."/>
            <person name="Ma J."/>
        </authorList>
    </citation>
    <scope>NUCLEOTIDE SEQUENCE [LARGE SCALE GENOMIC DNA]</scope>
    <source>
        <strain evidence="8">CCM 8936</strain>
    </source>
</reference>
<keyword evidence="8" id="KW-1185">Reference proteome</keyword>
<evidence type="ECO:0000256" key="5">
    <source>
        <dbReference type="PROSITE-ProRule" id="PRU00333"/>
    </source>
</evidence>
<dbReference type="InterPro" id="IPR051486">
    <property type="entry name" value="Hcy_S-methyltransferase"/>
</dbReference>
<feature type="domain" description="Hcy-binding" evidence="6">
    <location>
        <begin position="3"/>
        <end position="303"/>
    </location>
</feature>
<dbReference type="EC" id="2.1.1.10" evidence="7"/>
<sequence length="303" mass="33979">MINYISDQLKNNSLLVLDGAMATELEKHGIDTDNELWSAMALIKNPEAIKEVHESYFKSGAKVATTNTYQANVGKFQQFGLSETESKKLIIKAVQLAQSAKGEFKNSDLLVAGSIGPYGAYLADGSEYRGDYDLSITEFMNFHRQRMQLLNEAQVDLFAFETQPNFEETKALSKLLNTEFPRKTAWMSFSIKDSQTLCDGTPLNEAVKYFNDNQQIAAIGVNCTKLENIEDSIVNIRKVTKKPIVVYPNNGDIYDPKTKTWQPNPQTRSFKELVPKWIDAGARLIGGCCRTTPCDINEIAEYS</sequence>
<dbReference type="PANTHER" id="PTHR46015">
    <property type="entry name" value="ZGC:172121"/>
    <property type="match status" value="1"/>
</dbReference>
<dbReference type="Proteomes" id="UP001597251">
    <property type="component" value="Unassembled WGS sequence"/>
</dbReference>
<keyword evidence="2 5" id="KW-0808">Transferase</keyword>
<dbReference type="InterPro" id="IPR003726">
    <property type="entry name" value="HCY_dom"/>
</dbReference>
<keyword evidence="4 5" id="KW-0862">Zinc</keyword>
<protein>
    <submittedName>
        <fullName evidence="7">Homocysteine S-methyltransferase</fullName>
        <ecNumber evidence="7">2.1.1.10</ecNumber>
    </submittedName>
</protein>
<keyword evidence="1 5" id="KW-0489">Methyltransferase</keyword>
<feature type="binding site" evidence="5">
    <location>
        <position position="289"/>
    </location>
    <ligand>
        <name>Zn(2+)</name>
        <dbReference type="ChEBI" id="CHEBI:29105"/>
    </ligand>
</feature>
<dbReference type="GO" id="GO:0032259">
    <property type="term" value="P:methylation"/>
    <property type="evidence" value="ECO:0007669"/>
    <property type="project" value="UniProtKB-KW"/>
</dbReference>
<dbReference type="InterPro" id="IPR036589">
    <property type="entry name" value="HCY_dom_sf"/>
</dbReference>
<evidence type="ECO:0000256" key="1">
    <source>
        <dbReference type="ARBA" id="ARBA00022603"/>
    </source>
</evidence>
<dbReference type="PANTHER" id="PTHR46015:SF1">
    <property type="entry name" value="HOMOCYSTEINE S-METHYLTRANSFERASE-LIKE ISOFORM 1"/>
    <property type="match status" value="1"/>
</dbReference>
<dbReference type="PIRSF" id="PIRSF037505">
    <property type="entry name" value="Betaine_HMT"/>
    <property type="match status" value="1"/>
</dbReference>
<evidence type="ECO:0000259" key="6">
    <source>
        <dbReference type="PROSITE" id="PS50970"/>
    </source>
</evidence>
<comment type="cofactor">
    <cofactor evidence="5">
        <name>Zn(2+)</name>
        <dbReference type="ChEBI" id="CHEBI:29105"/>
    </cofactor>
</comment>
<dbReference type="InterPro" id="IPR017226">
    <property type="entry name" value="BHMT-like"/>
</dbReference>
<dbReference type="PROSITE" id="PS50970">
    <property type="entry name" value="HCY"/>
    <property type="match status" value="1"/>
</dbReference>